<evidence type="ECO:0008006" key="4">
    <source>
        <dbReference type="Google" id="ProtNLM"/>
    </source>
</evidence>
<feature type="chain" id="PRO_5045369042" description="DUF4136 domain-containing protein" evidence="1">
    <location>
        <begin position="21"/>
        <end position="173"/>
    </location>
</feature>
<gene>
    <name evidence="2" type="ORF">O4H49_12420</name>
</gene>
<proteinExistence type="predicted"/>
<organism evidence="2 3">
    <name type="scientific">Kiloniella laminariae</name>
    <dbReference type="NCBI Taxonomy" id="454162"/>
    <lineage>
        <taxon>Bacteria</taxon>
        <taxon>Pseudomonadati</taxon>
        <taxon>Pseudomonadota</taxon>
        <taxon>Alphaproteobacteria</taxon>
        <taxon>Rhodospirillales</taxon>
        <taxon>Kiloniellaceae</taxon>
        <taxon>Kiloniella</taxon>
    </lineage>
</organism>
<comment type="caution">
    <text evidence="2">The sequence shown here is derived from an EMBL/GenBank/DDBJ whole genome shotgun (WGS) entry which is preliminary data.</text>
</comment>
<dbReference type="Proteomes" id="UP001069802">
    <property type="component" value="Unassembled WGS sequence"/>
</dbReference>
<name>A0ABT4LKE3_9PROT</name>
<evidence type="ECO:0000313" key="2">
    <source>
        <dbReference type="EMBL" id="MCZ4281587.1"/>
    </source>
</evidence>
<feature type="signal peptide" evidence="1">
    <location>
        <begin position="1"/>
        <end position="20"/>
    </location>
</feature>
<keyword evidence="1" id="KW-0732">Signal</keyword>
<protein>
    <recommendedName>
        <fullName evidence="4">DUF4136 domain-containing protein</fullName>
    </recommendedName>
</protein>
<reference evidence="2" key="1">
    <citation type="submission" date="2022-12" db="EMBL/GenBank/DDBJ databases">
        <title>Bacterial isolates from different developmental stages of Nematostella vectensis.</title>
        <authorList>
            <person name="Fraune S."/>
        </authorList>
    </citation>
    <scope>NUCLEOTIDE SEQUENCE</scope>
    <source>
        <strain evidence="2">G21630-S1</strain>
    </source>
</reference>
<dbReference type="EMBL" id="JAPWGY010000004">
    <property type="protein sequence ID" value="MCZ4281587.1"/>
    <property type="molecule type" value="Genomic_DNA"/>
</dbReference>
<sequence length="173" mass="19893">MSKIASSVLLLSLAFLTACKTMSDSWSDWEGIPYHEALLQWDAPAHSDLLARKISYNGSYQEQWSWPTGGIFLAKAGHGYYYREVPGPREFGEVMSDWRMFETSAIAIKEDEVEEIENKYGKFLFVDVKNDEGEDCWLFLQGDSRGLFSGYECGATRKNREELLQFAQNYRVK</sequence>
<evidence type="ECO:0000313" key="3">
    <source>
        <dbReference type="Proteomes" id="UP001069802"/>
    </source>
</evidence>
<accession>A0ABT4LKE3</accession>
<dbReference type="PROSITE" id="PS51257">
    <property type="entry name" value="PROKAR_LIPOPROTEIN"/>
    <property type="match status" value="1"/>
</dbReference>
<keyword evidence="3" id="KW-1185">Reference proteome</keyword>
<evidence type="ECO:0000256" key="1">
    <source>
        <dbReference type="SAM" id="SignalP"/>
    </source>
</evidence>